<dbReference type="GO" id="GO:0005125">
    <property type="term" value="F:cytokine activity"/>
    <property type="evidence" value="ECO:0007669"/>
    <property type="project" value="TreeGrafter"/>
</dbReference>
<dbReference type="GO" id="GO:0045165">
    <property type="term" value="P:cell fate commitment"/>
    <property type="evidence" value="ECO:0007669"/>
    <property type="project" value="TreeGrafter"/>
</dbReference>
<dbReference type="SMART" id="SM00097">
    <property type="entry name" value="WNT1"/>
    <property type="match status" value="1"/>
</dbReference>
<evidence type="ECO:0000256" key="7">
    <source>
        <dbReference type="ARBA" id="ARBA00023157"/>
    </source>
</evidence>
<evidence type="ECO:0000256" key="6">
    <source>
        <dbReference type="ARBA" id="ARBA00022687"/>
    </source>
</evidence>
<dbReference type="InterPro" id="IPR043158">
    <property type="entry name" value="Wnt_C"/>
</dbReference>
<keyword evidence="6" id="KW-0879">Wnt signaling pathway</keyword>
<protein>
    <recommendedName>
        <fullName evidence="12">Protein Wnt</fullName>
    </recommendedName>
</protein>
<dbReference type="FunFam" id="3.30.2460.20:FF:000001">
    <property type="entry name" value="Wnt homolog"/>
    <property type="match status" value="1"/>
</dbReference>
<gene>
    <name evidence="10" type="ORF">CBOVIS_LOCUS11155</name>
</gene>
<keyword evidence="3" id="KW-0217">Developmental protein</keyword>
<dbReference type="GO" id="GO:0005615">
    <property type="term" value="C:extracellular space"/>
    <property type="evidence" value="ECO:0007669"/>
    <property type="project" value="TreeGrafter"/>
</dbReference>
<comment type="subcellular location">
    <subcellularLocation>
        <location evidence="1">Secreted</location>
        <location evidence="1">Extracellular space</location>
        <location evidence="1">Extracellular matrix</location>
    </subcellularLocation>
</comment>
<keyword evidence="4" id="KW-0964">Secreted</keyword>
<dbReference type="Gene3D" id="3.30.2460.20">
    <property type="match status" value="1"/>
</dbReference>
<keyword evidence="9" id="KW-0732">Signal</keyword>
<dbReference type="PRINTS" id="PR01349">
    <property type="entry name" value="WNTPROTEIN"/>
</dbReference>
<proteinExistence type="inferred from homology"/>
<dbReference type="AlphaFoldDB" id="A0A8S1F9E8"/>
<feature type="signal peptide" evidence="9">
    <location>
        <begin position="1"/>
        <end position="21"/>
    </location>
</feature>
<keyword evidence="11" id="KW-1185">Reference proteome</keyword>
<dbReference type="GO" id="GO:0060070">
    <property type="term" value="P:canonical Wnt signaling pathway"/>
    <property type="evidence" value="ECO:0007669"/>
    <property type="project" value="TreeGrafter"/>
</dbReference>
<organism evidence="10 11">
    <name type="scientific">Caenorhabditis bovis</name>
    <dbReference type="NCBI Taxonomy" id="2654633"/>
    <lineage>
        <taxon>Eukaryota</taxon>
        <taxon>Metazoa</taxon>
        <taxon>Ecdysozoa</taxon>
        <taxon>Nematoda</taxon>
        <taxon>Chromadorea</taxon>
        <taxon>Rhabditida</taxon>
        <taxon>Rhabditina</taxon>
        <taxon>Rhabditomorpha</taxon>
        <taxon>Rhabditoidea</taxon>
        <taxon>Rhabditidae</taxon>
        <taxon>Peloderinae</taxon>
        <taxon>Caenorhabditis</taxon>
    </lineage>
</organism>
<evidence type="ECO:0000313" key="10">
    <source>
        <dbReference type="EMBL" id="CAB3409509.1"/>
    </source>
</evidence>
<evidence type="ECO:0000256" key="1">
    <source>
        <dbReference type="ARBA" id="ARBA00004498"/>
    </source>
</evidence>
<keyword evidence="5" id="KW-0272">Extracellular matrix</keyword>
<dbReference type="GO" id="GO:0000902">
    <property type="term" value="P:cell morphogenesis"/>
    <property type="evidence" value="ECO:0007669"/>
    <property type="project" value="UniProtKB-ARBA"/>
</dbReference>
<evidence type="ECO:0008006" key="12">
    <source>
        <dbReference type="Google" id="ProtNLM"/>
    </source>
</evidence>
<dbReference type="PANTHER" id="PTHR12027:SF70">
    <property type="entry name" value="PROTEIN WNT-16"/>
    <property type="match status" value="1"/>
</dbReference>
<evidence type="ECO:0000256" key="3">
    <source>
        <dbReference type="ARBA" id="ARBA00022473"/>
    </source>
</evidence>
<evidence type="ECO:0000256" key="2">
    <source>
        <dbReference type="ARBA" id="ARBA00005683"/>
    </source>
</evidence>
<dbReference type="InterPro" id="IPR005817">
    <property type="entry name" value="Wnt"/>
</dbReference>
<feature type="chain" id="PRO_5035943040" description="Protein Wnt" evidence="9">
    <location>
        <begin position="22"/>
        <end position="398"/>
    </location>
</feature>
<evidence type="ECO:0000256" key="5">
    <source>
        <dbReference type="ARBA" id="ARBA00022530"/>
    </source>
</evidence>
<name>A0A8S1F9E8_9PELO</name>
<evidence type="ECO:0000256" key="4">
    <source>
        <dbReference type="ARBA" id="ARBA00022525"/>
    </source>
</evidence>
<dbReference type="GO" id="GO:0005109">
    <property type="term" value="F:frizzled binding"/>
    <property type="evidence" value="ECO:0007669"/>
    <property type="project" value="TreeGrafter"/>
</dbReference>
<sequence length="398" mass="45910">MKNFVLLICLLLCNVIHNAQLTPSAPQRPDVPYNWLTLAFVGSHDYQPRPHFHHAEKEYFKEICRRLDGLNPAQQAICAENPFSIPFIAKGIREAIRECEDKFKYERWNCSSRDEVTETKHGKFQDILGKTFRSSNKEAAFLTAIMSATIVHSITKGCNTGNLTDCGCDSKPGMQRYTAETDASMSRDQFSWGGCSDNVPYGIRYARRFIDEWEQKQFDETKNVGHLVRKHNSFVGREAIAQNIRRQCRCHGVSGSCEFKTCWLQMPKFSQVADLLKKRYDHFAVQVELEHVTRKAHKRLRRKERSERKIPLRGNEMAYVHRSPSYCEQNITAGILGTSGRECRHNSYNSESCDLLCCGRGYNTRLEVREMQCECKFVWCCEVKCKTCTEEVAVHTCK</sequence>
<evidence type="ECO:0000256" key="8">
    <source>
        <dbReference type="ARBA" id="ARBA00023288"/>
    </source>
</evidence>
<comment type="caution">
    <text evidence="10">The sequence shown here is derived from an EMBL/GenBank/DDBJ whole genome shotgun (WGS) entry which is preliminary data.</text>
</comment>
<evidence type="ECO:0000313" key="11">
    <source>
        <dbReference type="Proteomes" id="UP000494206"/>
    </source>
</evidence>
<keyword evidence="8" id="KW-0449">Lipoprotein</keyword>
<dbReference type="OrthoDB" id="5945655at2759"/>
<keyword evidence="7" id="KW-1015">Disulfide bond</keyword>
<dbReference type="GO" id="GO:0030182">
    <property type="term" value="P:neuron differentiation"/>
    <property type="evidence" value="ECO:0007669"/>
    <property type="project" value="TreeGrafter"/>
</dbReference>
<dbReference type="Proteomes" id="UP000494206">
    <property type="component" value="Unassembled WGS sequence"/>
</dbReference>
<accession>A0A8S1F9E8</accession>
<reference evidence="10 11" key="1">
    <citation type="submission" date="2020-04" db="EMBL/GenBank/DDBJ databases">
        <authorList>
            <person name="Laetsch R D."/>
            <person name="Stevens L."/>
            <person name="Kumar S."/>
            <person name="Blaxter L. M."/>
        </authorList>
    </citation>
    <scope>NUCLEOTIDE SEQUENCE [LARGE SCALE GENOMIC DNA]</scope>
</reference>
<dbReference type="PROSITE" id="PS00246">
    <property type="entry name" value="WNT1"/>
    <property type="match status" value="1"/>
</dbReference>
<comment type="similarity">
    <text evidence="2">Belongs to the Wnt family.</text>
</comment>
<dbReference type="InterPro" id="IPR018161">
    <property type="entry name" value="Wnt_CS"/>
</dbReference>
<evidence type="ECO:0000256" key="9">
    <source>
        <dbReference type="SAM" id="SignalP"/>
    </source>
</evidence>
<dbReference type="PANTHER" id="PTHR12027">
    <property type="entry name" value="WNT RELATED"/>
    <property type="match status" value="1"/>
</dbReference>
<dbReference type="EMBL" id="CADEPM010000008">
    <property type="protein sequence ID" value="CAB3409509.1"/>
    <property type="molecule type" value="Genomic_DNA"/>
</dbReference>
<dbReference type="Pfam" id="PF00110">
    <property type="entry name" value="wnt"/>
    <property type="match status" value="1"/>
</dbReference>